<dbReference type="Proteomes" id="UP001186974">
    <property type="component" value="Unassembled WGS sequence"/>
</dbReference>
<reference evidence="1" key="1">
    <citation type="submission" date="2024-09" db="EMBL/GenBank/DDBJ databases">
        <title>Black Yeasts Isolated from many extreme environments.</title>
        <authorList>
            <person name="Coleine C."/>
            <person name="Stajich J.E."/>
            <person name="Selbmann L."/>
        </authorList>
    </citation>
    <scope>NUCLEOTIDE SEQUENCE</scope>
    <source>
        <strain evidence="1">CCFEE 5737</strain>
    </source>
</reference>
<evidence type="ECO:0000313" key="1">
    <source>
        <dbReference type="EMBL" id="KAK3063422.1"/>
    </source>
</evidence>
<organism evidence="1 2">
    <name type="scientific">Coniosporium uncinatum</name>
    <dbReference type="NCBI Taxonomy" id="93489"/>
    <lineage>
        <taxon>Eukaryota</taxon>
        <taxon>Fungi</taxon>
        <taxon>Dikarya</taxon>
        <taxon>Ascomycota</taxon>
        <taxon>Pezizomycotina</taxon>
        <taxon>Dothideomycetes</taxon>
        <taxon>Dothideomycetes incertae sedis</taxon>
        <taxon>Coniosporium</taxon>
    </lineage>
</organism>
<sequence length="86" mass="9480">MQAKSNADERIDKQIAMLERKRWETVAEIVKELGGDEYPSGTCEKTWKQQSASGTPKPTPVAALLTTDEDVETGAVKDEEIGDEEV</sequence>
<evidence type="ECO:0000313" key="2">
    <source>
        <dbReference type="Proteomes" id="UP001186974"/>
    </source>
</evidence>
<protein>
    <submittedName>
        <fullName evidence="1">Uncharacterized protein</fullName>
    </submittedName>
</protein>
<comment type="caution">
    <text evidence="1">The sequence shown here is derived from an EMBL/GenBank/DDBJ whole genome shotgun (WGS) entry which is preliminary data.</text>
</comment>
<accession>A0ACC3D8C3</accession>
<name>A0ACC3D8C3_9PEZI</name>
<proteinExistence type="predicted"/>
<keyword evidence="2" id="KW-1185">Reference proteome</keyword>
<dbReference type="EMBL" id="JAWDJW010006854">
    <property type="protein sequence ID" value="KAK3063422.1"/>
    <property type="molecule type" value="Genomic_DNA"/>
</dbReference>
<gene>
    <name evidence="1" type="ORF">LTS18_000490</name>
</gene>